<evidence type="ECO:0000256" key="7">
    <source>
        <dbReference type="ARBA" id="ARBA00047428"/>
    </source>
</evidence>
<dbReference type="NCBIfam" id="TIGR00125">
    <property type="entry name" value="cyt_tran_rel"/>
    <property type="match status" value="1"/>
</dbReference>
<evidence type="ECO:0000259" key="8">
    <source>
        <dbReference type="Pfam" id="PF01467"/>
    </source>
</evidence>
<protein>
    <recommendedName>
        <fullName evidence="1">D-glycero-beta-D-manno-heptose 1-phosphate adenylyltransferase</fullName>
        <ecNumber evidence="1">2.7.7.70</ecNumber>
    </recommendedName>
</protein>
<evidence type="ECO:0000313" key="10">
    <source>
        <dbReference type="Proteomes" id="UP001058120"/>
    </source>
</evidence>
<comment type="catalytic activity">
    <reaction evidence="7">
        <text>D-glycero-beta-D-manno-heptose 1-phosphate + ATP + H(+) = ADP-D-glycero-beta-D-manno-heptose + diphosphate</text>
        <dbReference type="Rhea" id="RHEA:27465"/>
        <dbReference type="ChEBI" id="CHEBI:15378"/>
        <dbReference type="ChEBI" id="CHEBI:30616"/>
        <dbReference type="ChEBI" id="CHEBI:33019"/>
        <dbReference type="ChEBI" id="CHEBI:59967"/>
        <dbReference type="ChEBI" id="CHEBI:61593"/>
        <dbReference type="EC" id="2.7.7.70"/>
    </reaction>
</comment>
<keyword evidence="10" id="KW-1185">Reference proteome</keyword>
<dbReference type="InterPro" id="IPR050385">
    <property type="entry name" value="Archaeal_FAD_synthase"/>
</dbReference>
<keyword evidence="4" id="KW-0547">Nucleotide-binding</keyword>
<accession>A0ABY5Y290</accession>
<dbReference type="PANTHER" id="PTHR43793:SF2">
    <property type="entry name" value="BIFUNCTIONAL PROTEIN HLDE"/>
    <property type="match status" value="1"/>
</dbReference>
<evidence type="ECO:0000256" key="4">
    <source>
        <dbReference type="ARBA" id="ARBA00022741"/>
    </source>
</evidence>
<name>A0ABY5Y290_9BACT</name>
<dbReference type="GO" id="GO:0016779">
    <property type="term" value="F:nucleotidyltransferase activity"/>
    <property type="evidence" value="ECO:0007669"/>
    <property type="project" value="UniProtKB-KW"/>
</dbReference>
<gene>
    <name evidence="9" type="primary">rfaE2</name>
    <name evidence="9" type="ORF">JBF11_02950</name>
</gene>
<keyword evidence="3 9" id="KW-0548">Nucleotidyltransferase</keyword>
<evidence type="ECO:0000256" key="1">
    <source>
        <dbReference type="ARBA" id="ARBA00012519"/>
    </source>
</evidence>
<keyword evidence="6" id="KW-0119">Carbohydrate metabolism</keyword>
<dbReference type="Pfam" id="PF01467">
    <property type="entry name" value="CTP_transf_like"/>
    <property type="match status" value="1"/>
</dbReference>
<dbReference type="NCBIfam" id="TIGR02199">
    <property type="entry name" value="rfaE_dom_II"/>
    <property type="match status" value="1"/>
</dbReference>
<keyword evidence="5" id="KW-0067">ATP-binding</keyword>
<dbReference type="PANTHER" id="PTHR43793">
    <property type="entry name" value="FAD SYNTHASE"/>
    <property type="match status" value="1"/>
</dbReference>
<organism evidence="9 10">
    <name type="scientific">Taurinivorans muris</name>
    <dbReference type="NCBI Taxonomy" id="2787751"/>
    <lineage>
        <taxon>Bacteria</taxon>
        <taxon>Pseudomonadati</taxon>
        <taxon>Thermodesulfobacteriota</taxon>
        <taxon>Desulfovibrionia</taxon>
        <taxon>Desulfovibrionales</taxon>
        <taxon>Desulfovibrionaceae</taxon>
        <taxon>Taurinivorans</taxon>
    </lineage>
</organism>
<evidence type="ECO:0000256" key="6">
    <source>
        <dbReference type="ARBA" id="ARBA00023277"/>
    </source>
</evidence>
<evidence type="ECO:0000256" key="3">
    <source>
        <dbReference type="ARBA" id="ARBA00022695"/>
    </source>
</evidence>
<dbReference type="Proteomes" id="UP001058120">
    <property type="component" value="Chromosome"/>
</dbReference>
<dbReference type="InterPro" id="IPR011914">
    <property type="entry name" value="RfaE_dom_II"/>
</dbReference>
<dbReference type="InterPro" id="IPR004821">
    <property type="entry name" value="Cyt_trans-like"/>
</dbReference>
<evidence type="ECO:0000256" key="2">
    <source>
        <dbReference type="ARBA" id="ARBA00022679"/>
    </source>
</evidence>
<dbReference type="SUPFAM" id="SSF52374">
    <property type="entry name" value="Nucleotidylyl transferase"/>
    <property type="match status" value="1"/>
</dbReference>
<sequence length="165" mass="18399">MLTHSKMCGLETAKNRIERYKQQGKKIVFTNGCFDILHVGHVDLLQRAKELGDILVLGLNSDTSVKNQGKGDDRPFNTYEARAFVLAHLESVDIVVSFDEDTPIKLIEAFVPHVLVKGGDWRIENIVGREIVEDNGGKVYSLPLIQGYSTTNLADKIAKTHHVSK</sequence>
<feature type="domain" description="Cytidyltransferase-like" evidence="8">
    <location>
        <begin position="29"/>
        <end position="121"/>
    </location>
</feature>
<evidence type="ECO:0000313" key="9">
    <source>
        <dbReference type="EMBL" id="UWX06288.1"/>
    </source>
</evidence>
<dbReference type="InterPro" id="IPR014729">
    <property type="entry name" value="Rossmann-like_a/b/a_fold"/>
</dbReference>
<keyword evidence="2" id="KW-0808">Transferase</keyword>
<dbReference type="EMBL" id="CP065938">
    <property type="protein sequence ID" value="UWX06288.1"/>
    <property type="molecule type" value="Genomic_DNA"/>
</dbReference>
<dbReference type="EC" id="2.7.7.70" evidence="1"/>
<dbReference type="Gene3D" id="3.40.50.620">
    <property type="entry name" value="HUPs"/>
    <property type="match status" value="1"/>
</dbReference>
<reference evidence="9" key="1">
    <citation type="submission" date="2020-12" db="EMBL/GenBank/DDBJ databases">
        <title>Taurinivorans muris gen. nov., sp. nov., fundamental and realized metabolic niche of a ubiquitous sulfidogenic bacterium in the murine intestine.</title>
        <authorList>
            <person name="Ye H."/>
            <person name="Hanson B.T."/>
            <person name="Loy A."/>
        </authorList>
    </citation>
    <scope>NUCLEOTIDE SEQUENCE</scope>
    <source>
        <strain evidence="9">LT0009</strain>
    </source>
</reference>
<proteinExistence type="predicted"/>
<evidence type="ECO:0000256" key="5">
    <source>
        <dbReference type="ARBA" id="ARBA00022840"/>
    </source>
</evidence>